<reference evidence="2 3" key="1">
    <citation type="submission" date="2019-07" db="EMBL/GenBank/DDBJ databases">
        <title>Whole genome shotgun sequence of Chitinophaga cymbidii NBRC 109752.</title>
        <authorList>
            <person name="Hosoyama A."/>
            <person name="Uohara A."/>
            <person name="Ohji S."/>
            <person name="Ichikawa N."/>
        </authorList>
    </citation>
    <scope>NUCLEOTIDE SEQUENCE [LARGE SCALE GENOMIC DNA]</scope>
    <source>
        <strain evidence="2 3">NBRC 109752</strain>
    </source>
</reference>
<accession>A0A512RRQ7</accession>
<comment type="caution">
    <text evidence="2">The sequence shown here is derived from an EMBL/GenBank/DDBJ whole genome shotgun (WGS) entry which is preliminary data.</text>
</comment>
<evidence type="ECO:0000313" key="3">
    <source>
        <dbReference type="Proteomes" id="UP000321436"/>
    </source>
</evidence>
<dbReference type="AlphaFoldDB" id="A0A512RRQ7"/>
<dbReference type="SUPFAM" id="SSF53474">
    <property type="entry name" value="alpha/beta-Hydrolases"/>
    <property type="match status" value="1"/>
</dbReference>
<feature type="chain" id="PRO_5021874987" description="Peptidase S9 prolyl oligopeptidase catalytic domain-containing protein" evidence="1">
    <location>
        <begin position="21"/>
        <end position="260"/>
    </location>
</feature>
<organism evidence="2 3">
    <name type="scientific">Chitinophaga cymbidii</name>
    <dbReference type="NCBI Taxonomy" id="1096750"/>
    <lineage>
        <taxon>Bacteria</taxon>
        <taxon>Pseudomonadati</taxon>
        <taxon>Bacteroidota</taxon>
        <taxon>Chitinophagia</taxon>
        <taxon>Chitinophagales</taxon>
        <taxon>Chitinophagaceae</taxon>
        <taxon>Chitinophaga</taxon>
    </lineage>
</organism>
<dbReference type="Proteomes" id="UP000321436">
    <property type="component" value="Unassembled WGS sequence"/>
</dbReference>
<dbReference type="InterPro" id="IPR029058">
    <property type="entry name" value="AB_hydrolase_fold"/>
</dbReference>
<evidence type="ECO:0000313" key="2">
    <source>
        <dbReference type="EMBL" id="GEP98356.1"/>
    </source>
</evidence>
<dbReference type="RefSeq" id="WP_146866841.1">
    <property type="nucleotide sequence ID" value="NZ_BKAU01000006.1"/>
</dbReference>
<sequence>MKLKLISLLCLLLTWFNASSQQYGPMTRTDLHVNKYRTFQALVYIPEMKDARQKFPLILCFHGRSIAGKDPSKIFREGVTRQMKEGRKIEAVNKADGKKYQFIVVAPLVESWSFRPQDLNTVLDDIIKKYPVDVDRVYLTGYSAGGWAVESAKTHDATLSARIAACITMSPAMIDADHIKGFKLAADANIHTWYFTGKKEAHFNANTKQFIDSTNKYKTGLTKLTEFDGGHCCWHSFYDPSYRENGMNIYEWLLQFKRKK</sequence>
<dbReference type="Gene3D" id="3.40.50.1820">
    <property type="entry name" value="alpha/beta hydrolase"/>
    <property type="match status" value="1"/>
</dbReference>
<protein>
    <recommendedName>
        <fullName evidence="4">Peptidase S9 prolyl oligopeptidase catalytic domain-containing protein</fullName>
    </recommendedName>
</protein>
<evidence type="ECO:0008006" key="4">
    <source>
        <dbReference type="Google" id="ProtNLM"/>
    </source>
</evidence>
<dbReference type="OrthoDB" id="9805640at2"/>
<keyword evidence="1" id="KW-0732">Signal</keyword>
<evidence type="ECO:0000256" key="1">
    <source>
        <dbReference type="SAM" id="SignalP"/>
    </source>
</evidence>
<proteinExistence type="predicted"/>
<feature type="signal peptide" evidence="1">
    <location>
        <begin position="1"/>
        <end position="20"/>
    </location>
</feature>
<dbReference type="EMBL" id="BKAU01000006">
    <property type="protein sequence ID" value="GEP98356.1"/>
    <property type="molecule type" value="Genomic_DNA"/>
</dbReference>
<gene>
    <name evidence="2" type="ORF">CCY01nite_46160</name>
</gene>
<name>A0A512RRQ7_9BACT</name>
<keyword evidence="3" id="KW-1185">Reference proteome</keyword>